<evidence type="ECO:0000313" key="2">
    <source>
        <dbReference type="Proteomes" id="UP000681722"/>
    </source>
</evidence>
<name>A0A8S2QAX0_9BILA</name>
<accession>A0A8S2QAX0</accession>
<feature type="non-terminal residue" evidence="1">
    <location>
        <position position="73"/>
    </location>
</feature>
<dbReference type="EMBL" id="CAJOBC010031740">
    <property type="protein sequence ID" value="CAF4093311.1"/>
    <property type="molecule type" value="Genomic_DNA"/>
</dbReference>
<proteinExistence type="predicted"/>
<protein>
    <submittedName>
        <fullName evidence="1">Uncharacterized protein</fullName>
    </submittedName>
</protein>
<reference evidence="1" key="1">
    <citation type="submission" date="2021-02" db="EMBL/GenBank/DDBJ databases">
        <authorList>
            <person name="Nowell W R."/>
        </authorList>
    </citation>
    <scope>NUCLEOTIDE SEQUENCE</scope>
</reference>
<sequence length="73" mass="7720">MTFNQGGSITTGISYSKTASIGVQYADSKIGGYTNFPPAKSEFHKPAPTDGLDCQVSLGFQVALSITLEFILT</sequence>
<evidence type="ECO:0000313" key="1">
    <source>
        <dbReference type="EMBL" id="CAF4093311.1"/>
    </source>
</evidence>
<gene>
    <name evidence="1" type="ORF">SRO942_LOCUS28364</name>
</gene>
<dbReference type="Proteomes" id="UP000681722">
    <property type="component" value="Unassembled WGS sequence"/>
</dbReference>
<organism evidence="1 2">
    <name type="scientific">Didymodactylos carnosus</name>
    <dbReference type="NCBI Taxonomy" id="1234261"/>
    <lineage>
        <taxon>Eukaryota</taxon>
        <taxon>Metazoa</taxon>
        <taxon>Spiralia</taxon>
        <taxon>Gnathifera</taxon>
        <taxon>Rotifera</taxon>
        <taxon>Eurotatoria</taxon>
        <taxon>Bdelloidea</taxon>
        <taxon>Philodinida</taxon>
        <taxon>Philodinidae</taxon>
        <taxon>Didymodactylos</taxon>
    </lineage>
</organism>
<comment type="caution">
    <text evidence="1">The sequence shown here is derived from an EMBL/GenBank/DDBJ whole genome shotgun (WGS) entry which is preliminary data.</text>
</comment>
<dbReference type="AlphaFoldDB" id="A0A8S2QAX0"/>